<organism evidence="1 2">
    <name type="scientific">Paracoccus solventivorans</name>
    <dbReference type="NCBI Taxonomy" id="53463"/>
    <lineage>
        <taxon>Bacteria</taxon>
        <taxon>Pseudomonadati</taxon>
        <taxon>Pseudomonadota</taxon>
        <taxon>Alphaproteobacteria</taxon>
        <taxon>Rhodobacterales</taxon>
        <taxon>Paracoccaceae</taxon>
        <taxon>Paracoccus</taxon>
    </lineage>
</organism>
<accession>A0A832PMZ3</accession>
<dbReference type="EMBL" id="DULP01000142">
    <property type="protein sequence ID" value="HHW34342.1"/>
    <property type="molecule type" value="Genomic_DNA"/>
</dbReference>
<sequence>MTLRPAHEVILTHAGNSVVLRASLGAAVAMNALPGGLPAVLDQIAGQNFTTITNVIRATATDRLAAERLLTSLHDQPLEPFVQRAQSAILEVISAILPASEEAATAQPDAPVKPWAEHFKELYGFGTGWLGWTPETTWNASVQEITAAFEGHTERLITMNGGSRDSDTDHAGTPTASNIYSAEQLAQIEEQGFDPTFDRAGLRALRARNEA</sequence>
<gene>
    <name evidence="1" type="ORF">GXX24_09430</name>
</gene>
<dbReference type="RefSeq" id="WP_303730386.1">
    <property type="nucleotide sequence ID" value="NZ_DULP01000142.1"/>
</dbReference>
<evidence type="ECO:0000313" key="2">
    <source>
        <dbReference type="Proteomes" id="UP000580830"/>
    </source>
</evidence>
<dbReference type="AlphaFoldDB" id="A0A832PMZ3"/>
<dbReference type="Proteomes" id="UP000580830">
    <property type="component" value="Unassembled WGS sequence"/>
</dbReference>
<reference evidence="1 2" key="1">
    <citation type="journal article" date="2020" name="Biotechnol. Biofuels">
        <title>New insights from the biogas microbiome by comprehensive genome-resolved metagenomics of nearly 1600 species originating from multiple anaerobic digesters.</title>
        <authorList>
            <person name="Campanaro S."/>
            <person name="Treu L."/>
            <person name="Rodriguez-R L.M."/>
            <person name="Kovalovszki A."/>
            <person name="Ziels R.M."/>
            <person name="Maus I."/>
            <person name="Zhu X."/>
            <person name="Kougias P.G."/>
            <person name="Basile A."/>
            <person name="Luo G."/>
            <person name="Schluter A."/>
            <person name="Konstantinidis K.T."/>
            <person name="Angelidaki I."/>
        </authorList>
    </citation>
    <scope>NUCLEOTIDE SEQUENCE [LARGE SCALE GENOMIC DNA]</scope>
    <source>
        <strain evidence="1">AS04akNAM_125</strain>
    </source>
</reference>
<protein>
    <recommendedName>
        <fullName evidence="3">Phage tail assembly chaperone protein, TAC</fullName>
    </recommendedName>
</protein>
<name>A0A832PMZ3_9RHOB</name>
<comment type="caution">
    <text evidence="1">The sequence shown here is derived from an EMBL/GenBank/DDBJ whole genome shotgun (WGS) entry which is preliminary data.</text>
</comment>
<evidence type="ECO:0000313" key="1">
    <source>
        <dbReference type="EMBL" id="HHW34342.1"/>
    </source>
</evidence>
<proteinExistence type="predicted"/>
<evidence type="ECO:0008006" key="3">
    <source>
        <dbReference type="Google" id="ProtNLM"/>
    </source>
</evidence>